<dbReference type="Gene3D" id="3.30.160.60">
    <property type="entry name" value="Classic Zinc Finger"/>
    <property type="match status" value="1"/>
</dbReference>
<sequence>MDAIPIQPSSRYGRRDLGISPLPSISSRDESLSRPFEPSSKAIPFNNLSPSAASTPMEIRGAEMNDVPPPLPPPRYPLLNGPSDPHLPMKESMRQEEYGSRYSDSFGLSFTRRGLSFKSDFSDDGYHSLERSPADFPSPFSLHAMKSFRPNADSIDNSMLSRLNRPARRSGLSASVNDLPAPRPNHTHLTTVSLPHRTKQTFIDSGFTKSPSAMSATSPINNASFNRSGRGSVDYGLPLGADCSDFERSPFYRTQRTHGIPLQDDGASFGCGNHETRDDETDFPMEETSRMRSLNIEDQWKERDRDRERERERECYQPGQKRRRASSPHNDDVVLASDPHRRRDGSLVSRGSPTPRLLVMPQSSVSSTSSTSRSGSYTSSLTASSITSIGSFGRRSPNPLSPGGLSPTDPMGCGSPYTTPLSLSTSSRPSVGRSSAAQSPHQRTLSEQPIVGQAPRSVASPRKLAEIPKNPSSLAAKLKGPYMCECCPKKPKKFETEEELRVHEAEKQYECCFCGNRFKNKNEAERHQNSLHVRRHSWSCSALTSYERAFHDSTAKPGEVDICGYCGGEFPRTGQNQGVVCVSEQDLEDRIRHLQDVHKFRECNSSKKFYRADHFRQHLKHSHAGASGKWTNMLENACMVEEDPPVGTR</sequence>
<gene>
    <name evidence="5" type="ORF">MMYC01_204537</name>
    <name evidence="4" type="ORF">MMYC01_207995</name>
</gene>
<reference evidence="6" key="2">
    <citation type="submission" date="2015-06" db="EMBL/GenBank/DDBJ databases">
        <authorList>
            <person name="van de Sande W.W.J."/>
        </authorList>
    </citation>
    <scope>NUCLEOTIDE SEQUENCE [LARGE SCALE GENOMIC DNA]</scope>
    <source>
        <strain evidence="6">mm55</strain>
    </source>
</reference>
<name>A0A175W6C8_9PEZI</name>
<dbReference type="SUPFAM" id="SSF57667">
    <property type="entry name" value="beta-beta-alpha zinc fingers"/>
    <property type="match status" value="1"/>
</dbReference>
<feature type="compositionally biased region" description="Basic and acidic residues" evidence="2">
    <location>
        <begin position="298"/>
        <end position="315"/>
    </location>
</feature>
<keyword evidence="1" id="KW-0863">Zinc-finger</keyword>
<evidence type="ECO:0000313" key="5">
    <source>
        <dbReference type="EMBL" id="KXX79328.1"/>
    </source>
</evidence>
<dbReference type="VEuPathDB" id="FungiDB:MMYC01_204537"/>
<evidence type="ECO:0000313" key="6">
    <source>
        <dbReference type="Proteomes" id="UP000078237"/>
    </source>
</evidence>
<evidence type="ECO:0000256" key="1">
    <source>
        <dbReference type="PROSITE-ProRule" id="PRU00042"/>
    </source>
</evidence>
<dbReference type="EMBL" id="LCTW02000090">
    <property type="protein sequence ID" value="KXX79328.1"/>
    <property type="molecule type" value="Genomic_DNA"/>
</dbReference>
<dbReference type="Pfam" id="PF24537">
    <property type="entry name" value="zf-C2H2_fungi"/>
    <property type="match status" value="1"/>
</dbReference>
<evidence type="ECO:0000259" key="3">
    <source>
        <dbReference type="PROSITE" id="PS50157"/>
    </source>
</evidence>
<evidence type="ECO:0000313" key="4">
    <source>
        <dbReference type="EMBL" id="KXX75650.1"/>
    </source>
</evidence>
<dbReference type="OrthoDB" id="3524154at2759"/>
<dbReference type="InterPro" id="IPR036236">
    <property type="entry name" value="Znf_C2H2_sf"/>
</dbReference>
<feature type="region of interest" description="Disordered" evidence="2">
    <location>
        <begin position="1"/>
        <end position="75"/>
    </location>
</feature>
<dbReference type="InterPro" id="IPR013087">
    <property type="entry name" value="Znf_C2H2_type"/>
</dbReference>
<reference evidence="5 6" key="3">
    <citation type="submission" date="2016-01" db="EMBL/GenBank/DDBJ databases">
        <title>Madurella mycetomatis genome sequencing.</title>
        <authorList>
            <person name="Van De Sande W."/>
        </authorList>
    </citation>
    <scope>NUCLEOTIDE SEQUENCE [LARGE SCALE GENOMIC DNA]</scope>
    <source>
        <strain evidence="6">mm55</strain>
        <strain evidence="5">Mm55</strain>
    </source>
</reference>
<dbReference type="Proteomes" id="UP000078237">
    <property type="component" value="Unassembled WGS sequence"/>
</dbReference>
<feature type="domain" description="C2H2-type" evidence="3">
    <location>
        <begin position="509"/>
        <end position="537"/>
    </location>
</feature>
<proteinExistence type="predicted"/>
<feature type="region of interest" description="Disordered" evidence="2">
    <location>
        <begin position="257"/>
        <end position="460"/>
    </location>
</feature>
<evidence type="ECO:0000256" key="2">
    <source>
        <dbReference type="SAM" id="MobiDB-lite"/>
    </source>
</evidence>
<accession>A0A175W6C8</accession>
<dbReference type="PROSITE" id="PS00028">
    <property type="entry name" value="ZINC_FINGER_C2H2_1"/>
    <property type="match status" value="1"/>
</dbReference>
<dbReference type="AlphaFoldDB" id="A0A175W6C8"/>
<dbReference type="EMBL" id="LCTW02000257">
    <property type="protein sequence ID" value="KXX75650.1"/>
    <property type="molecule type" value="Genomic_DNA"/>
</dbReference>
<feature type="compositionally biased region" description="Polar residues" evidence="2">
    <location>
        <begin position="436"/>
        <end position="447"/>
    </location>
</feature>
<dbReference type="InterPro" id="IPR057026">
    <property type="entry name" value="Znf-C2H2_ascomycetes"/>
</dbReference>
<comment type="caution">
    <text evidence="5">The sequence shown here is derived from an EMBL/GenBank/DDBJ whole genome shotgun (WGS) entry which is preliminary data.</text>
</comment>
<reference evidence="5" key="1">
    <citation type="submission" date="2015-06" db="EMBL/GenBank/DDBJ databases">
        <authorList>
            <person name="Hoefler B.C."/>
            <person name="Straight P.D."/>
        </authorList>
    </citation>
    <scope>NUCLEOTIDE SEQUENCE [LARGE SCALE GENOMIC DNA]</scope>
    <source>
        <strain evidence="5">Mm55</strain>
    </source>
</reference>
<protein>
    <submittedName>
        <fullName evidence="5">Zinc finger and BTB domain-containing protein 48</fullName>
    </submittedName>
</protein>
<organism evidence="5 6">
    <name type="scientific">Madurella mycetomatis</name>
    <dbReference type="NCBI Taxonomy" id="100816"/>
    <lineage>
        <taxon>Eukaryota</taxon>
        <taxon>Fungi</taxon>
        <taxon>Dikarya</taxon>
        <taxon>Ascomycota</taxon>
        <taxon>Pezizomycotina</taxon>
        <taxon>Sordariomycetes</taxon>
        <taxon>Sordariomycetidae</taxon>
        <taxon>Sordariales</taxon>
        <taxon>Sordariales incertae sedis</taxon>
        <taxon>Madurella</taxon>
    </lineage>
</organism>
<keyword evidence="1" id="KW-0479">Metal-binding</keyword>
<keyword evidence="1" id="KW-0862">Zinc</keyword>
<dbReference type="VEuPathDB" id="FungiDB:MMYC01_207995"/>
<dbReference type="STRING" id="100816.A0A175W6C8"/>
<dbReference type="PROSITE" id="PS50157">
    <property type="entry name" value="ZINC_FINGER_C2H2_2"/>
    <property type="match status" value="1"/>
</dbReference>
<dbReference type="GO" id="GO:0008270">
    <property type="term" value="F:zinc ion binding"/>
    <property type="evidence" value="ECO:0007669"/>
    <property type="project" value="UniProtKB-KW"/>
</dbReference>
<feature type="compositionally biased region" description="Low complexity" evidence="2">
    <location>
        <begin position="363"/>
        <end position="407"/>
    </location>
</feature>
<feature type="compositionally biased region" description="Low complexity" evidence="2">
    <location>
        <begin position="414"/>
        <end position="435"/>
    </location>
</feature>
<keyword evidence="6" id="KW-1185">Reference proteome</keyword>